<evidence type="ECO:0000313" key="4">
    <source>
        <dbReference type="EMBL" id="CAB4538482.1"/>
    </source>
</evidence>
<gene>
    <name evidence="4" type="ORF">UFOPK1495_00049</name>
    <name evidence="5" type="ORF">UFOPK1603_00698</name>
    <name evidence="6" type="ORF">UFOPK1711_00448</name>
    <name evidence="7" type="ORF">UFOPK2143_00013</name>
    <name evidence="8" type="ORF">UFOPK2350_01424</name>
</gene>
<dbReference type="Pfam" id="PF00583">
    <property type="entry name" value="Acetyltransf_1"/>
    <property type="match status" value="1"/>
</dbReference>
<evidence type="ECO:0000313" key="5">
    <source>
        <dbReference type="EMBL" id="CAB4563009.1"/>
    </source>
</evidence>
<dbReference type="InterPro" id="IPR016181">
    <property type="entry name" value="Acyl_CoA_acyltransferase"/>
</dbReference>
<dbReference type="Gene3D" id="3.40.630.30">
    <property type="match status" value="1"/>
</dbReference>
<evidence type="ECO:0000313" key="6">
    <source>
        <dbReference type="EMBL" id="CAB4570034.1"/>
    </source>
</evidence>
<name>A0A6J6BHR6_9ZZZZ</name>
<evidence type="ECO:0000313" key="8">
    <source>
        <dbReference type="EMBL" id="CAB4688100.1"/>
    </source>
</evidence>
<evidence type="ECO:0000256" key="1">
    <source>
        <dbReference type="ARBA" id="ARBA00022679"/>
    </source>
</evidence>
<dbReference type="EMBL" id="CAEZTR010000018">
    <property type="protein sequence ID" value="CAB4570034.1"/>
    <property type="molecule type" value="Genomic_DNA"/>
</dbReference>
<keyword evidence="2" id="KW-0012">Acyltransferase</keyword>
<dbReference type="GO" id="GO:0016747">
    <property type="term" value="F:acyltransferase activity, transferring groups other than amino-acyl groups"/>
    <property type="evidence" value="ECO:0007669"/>
    <property type="project" value="InterPro"/>
</dbReference>
<dbReference type="EMBL" id="CAEZXE010000144">
    <property type="protein sequence ID" value="CAB4688100.1"/>
    <property type="molecule type" value="Genomic_DNA"/>
</dbReference>
<dbReference type="EMBL" id="CAEZTG010000050">
    <property type="protein sequence ID" value="CAB4563009.1"/>
    <property type="molecule type" value="Genomic_DNA"/>
</dbReference>
<feature type="domain" description="N-acetyltransferase" evidence="3">
    <location>
        <begin position="1"/>
        <end position="162"/>
    </location>
</feature>
<dbReference type="CDD" id="cd04301">
    <property type="entry name" value="NAT_SF"/>
    <property type="match status" value="1"/>
</dbReference>
<sequence length="163" mass="18588">MNYAPTSSIPEAATHFAQLQNDEWGHLYPAATVDRSQFDLLNNRYDEWDITTLRLAWFACNEEGEPLGVAMLVGDGEVEPRDERDLEGPWFAGLVVDPAFRRQGVGAALLDFVTEQARLLGFQRLRLVTEHKTKFYEQRGWTIERIVTLNSVPNTVMFITLKS</sequence>
<keyword evidence="1" id="KW-0808">Transferase</keyword>
<dbReference type="InterPro" id="IPR000182">
    <property type="entry name" value="GNAT_dom"/>
</dbReference>
<accession>A0A6J6BHR6</accession>
<proteinExistence type="predicted"/>
<organism evidence="4">
    <name type="scientific">freshwater metagenome</name>
    <dbReference type="NCBI Taxonomy" id="449393"/>
    <lineage>
        <taxon>unclassified sequences</taxon>
        <taxon>metagenomes</taxon>
        <taxon>ecological metagenomes</taxon>
    </lineage>
</organism>
<dbReference type="PANTHER" id="PTHR43877">
    <property type="entry name" value="AMINOALKYLPHOSPHONATE N-ACETYLTRANSFERASE-RELATED-RELATED"/>
    <property type="match status" value="1"/>
</dbReference>
<evidence type="ECO:0000313" key="7">
    <source>
        <dbReference type="EMBL" id="CAB4632706.1"/>
    </source>
</evidence>
<protein>
    <submittedName>
        <fullName evidence="4">Unannotated protein</fullName>
    </submittedName>
</protein>
<dbReference type="AlphaFoldDB" id="A0A6J6BHR6"/>
<dbReference type="EMBL" id="CAEZVV010000001">
    <property type="protein sequence ID" value="CAB4632706.1"/>
    <property type="molecule type" value="Genomic_DNA"/>
</dbReference>
<evidence type="ECO:0000256" key="2">
    <source>
        <dbReference type="ARBA" id="ARBA00023315"/>
    </source>
</evidence>
<evidence type="ECO:0000259" key="3">
    <source>
        <dbReference type="PROSITE" id="PS51186"/>
    </source>
</evidence>
<dbReference type="InterPro" id="IPR050832">
    <property type="entry name" value="Bact_Acetyltransf"/>
</dbReference>
<reference evidence="4" key="1">
    <citation type="submission" date="2020-05" db="EMBL/GenBank/DDBJ databases">
        <authorList>
            <person name="Chiriac C."/>
            <person name="Salcher M."/>
            <person name="Ghai R."/>
            <person name="Kavagutti S V."/>
        </authorList>
    </citation>
    <scope>NUCLEOTIDE SEQUENCE</scope>
</reference>
<dbReference type="SUPFAM" id="SSF55729">
    <property type="entry name" value="Acyl-CoA N-acyltransferases (Nat)"/>
    <property type="match status" value="1"/>
</dbReference>
<dbReference type="PROSITE" id="PS51186">
    <property type="entry name" value="GNAT"/>
    <property type="match status" value="1"/>
</dbReference>
<dbReference type="EMBL" id="CAEZSU010000002">
    <property type="protein sequence ID" value="CAB4538482.1"/>
    <property type="molecule type" value="Genomic_DNA"/>
</dbReference>